<feature type="DNA-binding region" description="H-T-H motif" evidence="4">
    <location>
        <begin position="36"/>
        <end position="55"/>
    </location>
</feature>
<sequence>MTEDGPRRQARGMRRIASILDAAATLFTAAGYDATTTNAIASAAKISPGSLYQFFPNKPAIAEALTARYVDDLNAIYDHALAIGPGDPAAASKTIDQLIEALVAFHAANPAAKALLGGAGISPDLARITTPLHGAMCDRAEDVVAAIAPTLTPRERARTAEVCIHIVQALMPMILAAPAAARPEASNELKRALVGYLLTPP</sequence>
<dbReference type="RefSeq" id="WP_047222473.1">
    <property type="nucleotide sequence ID" value="NZ_JWIO01000009.1"/>
</dbReference>
<reference evidence="6 7" key="1">
    <citation type="submission" date="2014-12" db="EMBL/GenBank/DDBJ databases">
        <title>Frankia sp. BMG5.1 draft genome.</title>
        <authorList>
            <person name="Gtari M."/>
            <person name="Ghodhbane-Gtari F."/>
            <person name="Nouioui I."/>
            <person name="Ktari A."/>
            <person name="Hezbri K."/>
            <person name="Mimouni W."/>
            <person name="Sbissi I."/>
            <person name="Ayari A."/>
            <person name="Yamanaka T."/>
            <person name="Normand P."/>
            <person name="Tisa L.S."/>
            <person name="Boudabous A."/>
        </authorList>
    </citation>
    <scope>NUCLEOTIDE SEQUENCE [LARGE SCALE GENOMIC DNA]</scope>
    <source>
        <strain evidence="6 7">BMG5.1</strain>
    </source>
</reference>
<keyword evidence="7" id="KW-1185">Reference proteome</keyword>
<dbReference type="InterPro" id="IPR001647">
    <property type="entry name" value="HTH_TetR"/>
</dbReference>
<protein>
    <recommendedName>
        <fullName evidence="5">HTH tetR-type domain-containing protein</fullName>
    </recommendedName>
</protein>
<evidence type="ECO:0000256" key="1">
    <source>
        <dbReference type="ARBA" id="ARBA00023015"/>
    </source>
</evidence>
<evidence type="ECO:0000256" key="2">
    <source>
        <dbReference type="ARBA" id="ARBA00023125"/>
    </source>
</evidence>
<dbReference type="PANTHER" id="PTHR30055">
    <property type="entry name" value="HTH-TYPE TRANSCRIPTIONAL REGULATOR RUTR"/>
    <property type="match status" value="1"/>
</dbReference>
<evidence type="ECO:0000313" key="7">
    <source>
        <dbReference type="Proteomes" id="UP000035425"/>
    </source>
</evidence>
<dbReference type="InterPro" id="IPR041669">
    <property type="entry name" value="TetR_C_15"/>
</dbReference>
<feature type="domain" description="HTH tetR-type" evidence="5">
    <location>
        <begin position="13"/>
        <end position="73"/>
    </location>
</feature>
<evidence type="ECO:0000313" key="6">
    <source>
        <dbReference type="EMBL" id="KLL11984.1"/>
    </source>
</evidence>
<dbReference type="EMBL" id="JWIO01000009">
    <property type="protein sequence ID" value="KLL11984.1"/>
    <property type="molecule type" value="Genomic_DNA"/>
</dbReference>
<evidence type="ECO:0000256" key="3">
    <source>
        <dbReference type="ARBA" id="ARBA00023163"/>
    </source>
</evidence>
<dbReference type="PROSITE" id="PS50977">
    <property type="entry name" value="HTH_TETR_2"/>
    <property type="match status" value="1"/>
</dbReference>
<dbReference type="SUPFAM" id="SSF46689">
    <property type="entry name" value="Homeodomain-like"/>
    <property type="match status" value="1"/>
</dbReference>
<keyword evidence="1" id="KW-0805">Transcription regulation</keyword>
<dbReference type="Pfam" id="PF00440">
    <property type="entry name" value="TetR_N"/>
    <property type="match status" value="1"/>
</dbReference>
<comment type="caution">
    <text evidence="6">The sequence shown here is derived from an EMBL/GenBank/DDBJ whole genome shotgun (WGS) entry which is preliminary data.</text>
</comment>
<dbReference type="Pfam" id="PF17918">
    <property type="entry name" value="TetR_C_15"/>
    <property type="match status" value="1"/>
</dbReference>
<dbReference type="InterPro" id="IPR023772">
    <property type="entry name" value="DNA-bd_HTH_TetR-type_CS"/>
</dbReference>
<dbReference type="PROSITE" id="PS01081">
    <property type="entry name" value="HTH_TETR_1"/>
    <property type="match status" value="1"/>
</dbReference>
<dbReference type="PANTHER" id="PTHR30055:SF234">
    <property type="entry name" value="HTH-TYPE TRANSCRIPTIONAL REGULATOR BETI"/>
    <property type="match status" value="1"/>
</dbReference>
<dbReference type="Gene3D" id="1.10.357.10">
    <property type="entry name" value="Tetracycline Repressor, domain 2"/>
    <property type="match status" value="1"/>
</dbReference>
<dbReference type="InterPro" id="IPR009057">
    <property type="entry name" value="Homeodomain-like_sf"/>
</dbReference>
<evidence type="ECO:0000259" key="5">
    <source>
        <dbReference type="PROSITE" id="PS50977"/>
    </source>
</evidence>
<gene>
    <name evidence="6" type="ORF">FrCorBMG51_08310</name>
</gene>
<dbReference type="PRINTS" id="PR00455">
    <property type="entry name" value="HTHTETR"/>
</dbReference>
<evidence type="ECO:0000256" key="4">
    <source>
        <dbReference type="PROSITE-ProRule" id="PRU00335"/>
    </source>
</evidence>
<organism evidence="6 7">
    <name type="scientific">Protofrankia coriariae</name>
    <dbReference type="NCBI Taxonomy" id="1562887"/>
    <lineage>
        <taxon>Bacteria</taxon>
        <taxon>Bacillati</taxon>
        <taxon>Actinomycetota</taxon>
        <taxon>Actinomycetes</taxon>
        <taxon>Frankiales</taxon>
        <taxon>Frankiaceae</taxon>
        <taxon>Protofrankia</taxon>
    </lineage>
</organism>
<name>A0ABR5F5I5_9ACTN</name>
<keyword evidence="2 4" id="KW-0238">DNA-binding</keyword>
<keyword evidence="3" id="KW-0804">Transcription</keyword>
<proteinExistence type="predicted"/>
<accession>A0ABR5F5I5</accession>
<dbReference type="Proteomes" id="UP000035425">
    <property type="component" value="Unassembled WGS sequence"/>
</dbReference>
<dbReference type="InterPro" id="IPR050109">
    <property type="entry name" value="HTH-type_TetR-like_transc_reg"/>
</dbReference>